<evidence type="ECO:0000313" key="2">
    <source>
        <dbReference type="EMBL" id="CEF87534.1"/>
    </source>
</evidence>
<dbReference type="EMBL" id="HG970334">
    <property type="protein sequence ID" value="CEF87534.1"/>
    <property type="molecule type" value="Genomic_DNA"/>
</dbReference>
<gene>
    <name evidence="2" type="ORF">FGRAMPH1_01T16641</name>
</gene>
<dbReference type="VEuPathDB" id="FungiDB:FGRAMPH1_01G16641"/>
<dbReference type="InParanoid" id="A0A098E1P5"/>
<feature type="region of interest" description="Disordered" evidence="1">
    <location>
        <begin position="71"/>
        <end position="126"/>
    </location>
</feature>
<evidence type="ECO:0000313" key="4">
    <source>
        <dbReference type="Proteomes" id="UP000070720"/>
    </source>
</evidence>
<proteinExistence type="predicted"/>
<name>A0A098E1P5_GIBZE</name>
<accession>A0A098E1P5</accession>
<reference evidence="2 4" key="3">
    <citation type="journal article" date="2015" name="BMC Genomics">
        <title>The completed genome sequence of the pathogenic ascomycete fungus Fusarium graminearum.</title>
        <authorList>
            <person name="King R."/>
            <person name="Urban M."/>
            <person name="Hammond-Kosack M.C."/>
            <person name="Hassani-Pak K."/>
            <person name="Hammond-Kosack K.E."/>
        </authorList>
    </citation>
    <scope>NUCLEOTIDE SEQUENCE [LARGE SCALE GENOMIC DNA]</scope>
    <source>
        <strain evidence="4">ATCC MYA-4620 / CBS 123657 / FGSC 9075 / NRRL 31084 / PH-1</strain>
        <strain evidence="2">PH-1</strain>
    </source>
</reference>
<protein>
    <submittedName>
        <fullName evidence="2">Chromosome 3, complete genome</fullName>
    </submittedName>
</protein>
<sequence>MFLLLVVGVLARSTSVDLFRVVANAGLAGVGSEVLAESALLEVHILPVGALGLGGLVTEVDTLGKLPCLDTTKEQSGSDKDNGPLPSDTLVLKDGVTDDGNVLDREESDNTEDNGPEEELVAPDVVHPLGKVELGLGLHAEERSSLVNHLPGKEEREPGKTGKSGSTGLEDGLTAVAVSVVAVLTELTIAKGVHAEDEGAETKSGDPDTIDGHVNDKLERENTSLERDGRSLHNTSDGALETETHVGKTRGGHNNPHDLDGGNREDGETGSVLKDKTDKQNDSLSNVGGEDVENELLDVVKDTATFLNGSDNGSKVVITENNIGGVLGDIGTGLTHGNTNIGTAERGRIVDTITKLVTSVEGFNHADLGLRSTSGNDKREERKLVDFIVGKTIKGGSSHNHGVDSVLGNHVHASGQDTDFNSNSLGGLGVVTGKHVHRDTSLVTGADSRGRLETRRIVKTNETTEDEITLNSGSVNLVTLLHVDVVGLGSKSKDTETHTSKRLHVAENLLTELISDRDLVLAILGAVSSTGTNDTLDSTLGVGKELAGSVVLHNDRHALDIRVERKLGNLTVLVGGIVAGELETVPVETRSKDLDSNLGRVTTGVPLASLFVDSGKVGKRSNFEELGQGVLALGEKLIGGRNNTALITTSLERKLMRLLARPAELTNGRVVGLGSVLNKVGSLSRSPGTTGNHLTLGKSTGLVGANIGNSTKGLEGLEVSNNNVTLNHALGTGSHGDGQDDDQTGRNHRQTSGDGIDNNLLGGIELVGGKDDNSTDDSSTKEVDCQSGQLLLERCADIYTEETTNSIGKSKSIGFEVSVRLGRTIRLTLHGTDLAVLLSESSSDSTNLGGCSSSKDNTLGATLGNSRGAVGDVDTVTRPAVVVENLILVLSNGKRLTICIRDRVASLDFHKITGNDLNRGDNLGVSITDDASSGRRHVSQRIHSLLGRVFLEETDSNIETNDEGDDTTLNP</sequence>
<organism evidence="2 4">
    <name type="scientific">Gibberella zeae (strain ATCC MYA-4620 / CBS 123657 / FGSC 9075 / NRRL 31084 / PH-1)</name>
    <name type="common">Wheat head blight fungus</name>
    <name type="synonym">Fusarium graminearum</name>
    <dbReference type="NCBI Taxonomy" id="229533"/>
    <lineage>
        <taxon>Eukaryota</taxon>
        <taxon>Fungi</taxon>
        <taxon>Dikarya</taxon>
        <taxon>Ascomycota</taxon>
        <taxon>Pezizomycotina</taxon>
        <taxon>Sordariomycetes</taxon>
        <taxon>Hypocreomycetidae</taxon>
        <taxon>Hypocreales</taxon>
        <taxon>Nectriaceae</taxon>
        <taxon>Fusarium</taxon>
    </lineage>
</organism>
<evidence type="ECO:0000313" key="3">
    <source>
        <dbReference type="EnsemblFungi" id="CEF87534"/>
    </source>
</evidence>
<keyword evidence="4" id="KW-1185">Reference proteome</keyword>
<feature type="compositionally biased region" description="Basic and acidic residues" evidence="1">
    <location>
        <begin position="71"/>
        <end position="82"/>
    </location>
</feature>
<feature type="region of interest" description="Disordered" evidence="1">
    <location>
        <begin position="220"/>
        <end position="290"/>
    </location>
</feature>
<dbReference type="EnsemblFungi" id="CEF87534">
    <property type="protein sequence ID" value="CEF87534"/>
    <property type="gene ID" value="FGRRES_20240"/>
</dbReference>
<feature type="compositionally biased region" description="Basic and acidic residues" evidence="1">
    <location>
        <begin position="151"/>
        <end position="160"/>
    </location>
</feature>
<reference evidence="3 4" key="2">
    <citation type="journal article" date="2010" name="Nature">
        <title>Comparative genomics reveals mobile pathogenicity chromosomes in Fusarium.</title>
        <authorList>
            <person name="Ma L.J."/>
            <person name="van der Does H.C."/>
            <person name="Borkovich K.A."/>
            <person name="Coleman J.J."/>
            <person name="Daboussi M.J."/>
            <person name="Di Pietro A."/>
            <person name="Dufresne M."/>
            <person name="Freitag M."/>
            <person name="Grabherr M."/>
            <person name="Henrissat B."/>
            <person name="Houterman P.M."/>
            <person name="Kang S."/>
            <person name="Shim W.B."/>
            <person name="Woloshuk C."/>
            <person name="Xie X."/>
            <person name="Xu J.R."/>
            <person name="Antoniw J."/>
            <person name="Baker S.E."/>
            <person name="Bluhm B.H."/>
            <person name="Breakspear A."/>
            <person name="Brown D.W."/>
            <person name="Butchko R.A."/>
            <person name="Chapman S."/>
            <person name="Coulson R."/>
            <person name="Coutinho P.M."/>
            <person name="Danchin E.G."/>
            <person name="Diener A."/>
            <person name="Gale L.R."/>
            <person name="Gardiner D.M."/>
            <person name="Goff S."/>
            <person name="Hammond-Kosack K.E."/>
            <person name="Hilburn K."/>
            <person name="Hua-Van A."/>
            <person name="Jonkers W."/>
            <person name="Kazan K."/>
            <person name="Kodira C.D."/>
            <person name="Koehrsen M."/>
            <person name="Kumar L."/>
            <person name="Lee Y.H."/>
            <person name="Li L."/>
            <person name="Manners J.M."/>
            <person name="Miranda-Saavedra D."/>
            <person name="Mukherjee M."/>
            <person name="Park G."/>
            <person name="Park J."/>
            <person name="Park S.Y."/>
            <person name="Proctor R.H."/>
            <person name="Regev A."/>
            <person name="Ruiz-Roldan M.C."/>
            <person name="Sain D."/>
            <person name="Sakthikumar S."/>
            <person name="Sykes S."/>
            <person name="Schwartz D.C."/>
            <person name="Turgeon B.G."/>
            <person name="Wapinski I."/>
            <person name="Yoder O."/>
            <person name="Young S."/>
            <person name="Zeng Q."/>
            <person name="Zhou S."/>
            <person name="Galagan J."/>
            <person name="Cuomo C.A."/>
            <person name="Kistler H.C."/>
            <person name="Rep M."/>
        </authorList>
    </citation>
    <scope>GENOME REANNOTATION</scope>
    <source>
        <strain evidence="4">ATCC MYA-4620 / CBS 123657 / FGSC 9075 / NRRL 31084 / PH-1</strain>
        <strain evidence="3">PH-1 / ATCC MYA-4620 / FGSC 9075 / NRRL 31084</strain>
    </source>
</reference>
<accession>A0A0E0SM71</accession>
<feature type="compositionally biased region" description="Acidic residues" evidence="1">
    <location>
        <begin position="106"/>
        <end position="121"/>
    </location>
</feature>
<feature type="region of interest" description="Disordered" evidence="1">
    <location>
        <begin position="147"/>
        <end position="169"/>
    </location>
</feature>
<feature type="region of interest" description="Disordered" evidence="1">
    <location>
        <begin position="726"/>
        <end position="760"/>
    </location>
</feature>
<dbReference type="Proteomes" id="UP000070720">
    <property type="component" value="Chromosome 3"/>
</dbReference>
<dbReference type="AlphaFoldDB" id="A0A098E1P5"/>
<evidence type="ECO:0000256" key="1">
    <source>
        <dbReference type="SAM" id="MobiDB-lite"/>
    </source>
</evidence>
<feature type="compositionally biased region" description="Basic and acidic residues" evidence="1">
    <location>
        <begin position="255"/>
        <end position="281"/>
    </location>
</feature>
<feature type="compositionally biased region" description="Basic and acidic residues" evidence="1">
    <location>
        <begin position="220"/>
        <end position="231"/>
    </location>
</feature>
<reference evidence="3" key="4">
    <citation type="submission" date="2017-01" db="UniProtKB">
        <authorList>
            <consortium name="EnsemblFungi"/>
        </authorList>
    </citation>
    <scope>IDENTIFICATION</scope>
    <source>
        <strain evidence="3">PH-1 / ATCC MYA-4620 / FGSC 9075 / NRRL 31084</strain>
    </source>
</reference>
<feature type="region of interest" description="Disordered" evidence="1">
    <location>
        <begin position="195"/>
        <end position="214"/>
    </location>
</feature>
<reference evidence="3 4" key="1">
    <citation type="journal article" date="2007" name="Science">
        <title>The Fusarium graminearum genome reveals a link between localized polymorphism and pathogen specialization.</title>
        <authorList>
            <person name="Cuomo C.A."/>
            <person name="Gueldener U."/>
            <person name="Xu J.-R."/>
            <person name="Trail F."/>
            <person name="Turgeon B.G."/>
            <person name="Di Pietro A."/>
            <person name="Walton J.D."/>
            <person name="Ma L.-J."/>
            <person name="Baker S.E."/>
            <person name="Rep M."/>
            <person name="Adam G."/>
            <person name="Antoniw J."/>
            <person name="Baldwin T."/>
            <person name="Calvo S.E."/>
            <person name="Chang Y.-L."/>
            <person name="DeCaprio D."/>
            <person name="Gale L.R."/>
            <person name="Gnerre S."/>
            <person name="Goswami R.S."/>
            <person name="Hammond-Kosack K."/>
            <person name="Harris L.J."/>
            <person name="Hilburn K."/>
            <person name="Kennell J.C."/>
            <person name="Kroken S."/>
            <person name="Magnuson J.K."/>
            <person name="Mannhaupt G."/>
            <person name="Mauceli E.W."/>
            <person name="Mewes H.-W."/>
            <person name="Mitterbauer R."/>
            <person name="Muehlbauer G."/>
            <person name="Muensterkoetter M."/>
            <person name="Nelson D."/>
            <person name="O'Donnell K."/>
            <person name="Ouellet T."/>
            <person name="Qi W."/>
            <person name="Quesneville H."/>
            <person name="Roncero M.I.G."/>
            <person name="Seong K.-Y."/>
            <person name="Tetko I.V."/>
            <person name="Urban M."/>
            <person name="Waalwijk C."/>
            <person name="Ward T.J."/>
            <person name="Yao J."/>
            <person name="Birren B.W."/>
            <person name="Kistler H.C."/>
        </authorList>
    </citation>
    <scope>NUCLEOTIDE SEQUENCE [LARGE SCALE GENOMIC DNA]</scope>
    <source>
        <strain evidence="4">ATCC MYA-4620 / CBS 123657 / FGSC 9075 / NRRL 31084 / PH-1</strain>
        <strain evidence="3">PH-1 / ATCC MYA-4620 / FGSC 9075 / NRRL 31084</strain>
    </source>
</reference>